<evidence type="ECO:0000313" key="1">
    <source>
        <dbReference type="EMBL" id="ORE09742.1"/>
    </source>
</evidence>
<feature type="non-terminal residue" evidence="1">
    <location>
        <position position="1"/>
    </location>
</feature>
<dbReference type="AlphaFoldDB" id="A0A1X0RCM5"/>
<protein>
    <submittedName>
        <fullName evidence="1">Uncharacterized protein</fullName>
    </submittedName>
</protein>
<dbReference type="VEuPathDB" id="FungiDB:BCV72DRAFT_201237"/>
<accession>A0A1X0RCM5</accession>
<name>A0A1X0RCM5_RHIZD</name>
<organism evidence="1">
    <name type="scientific">Rhizopus microsporus var. microsporus</name>
    <dbReference type="NCBI Taxonomy" id="86635"/>
    <lineage>
        <taxon>Eukaryota</taxon>
        <taxon>Fungi</taxon>
        <taxon>Fungi incertae sedis</taxon>
        <taxon>Mucoromycota</taxon>
        <taxon>Mucoromycotina</taxon>
        <taxon>Mucoromycetes</taxon>
        <taxon>Mucorales</taxon>
        <taxon>Mucorineae</taxon>
        <taxon>Rhizopodaceae</taxon>
        <taxon>Rhizopus</taxon>
    </lineage>
</organism>
<reference evidence="1" key="1">
    <citation type="journal article" date="2016" name="Proc. Natl. Acad. Sci. U.S.A.">
        <title>Lipid metabolic changes in an early divergent fungus govern the establishment of a mutualistic symbiosis with endobacteria.</title>
        <authorList>
            <person name="Lastovetsky O.A."/>
            <person name="Gaspar M.L."/>
            <person name="Mondo S.J."/>
            <person name="LaButti K.M."/>
            <person name="Sandor L."/>
            <person name="Grigoriev I.V."/>
            <person name="Henry S.A."/>
            <person name="Pawlowska T.E."/>
        </authorList>
    </citation>
    <scope>NUCLEOTIDE SEQUENCE [LARGE SCALE GENOMIC DNA]</scope>
    <source>
        <strain evidence="1">ATCC 52814</strain>
    </source>
</reference>
<proteinExistence type="predicted"/>
<gene>
    <name evidence="1" type="ORF">BCV72DRAFT_201237</name>
</gene>
<dbReference type="EMBL" id="KV921873">
    <property type="protein sequence ID" value="ORE09742.1"/>
    <property type="molecule type" value="Genomic_DNA"/>
</dbReference>
<sequence>EKSITTIVIDYAGLATNVNDLKEFLLQERGKNNMQCIYQHIFMQYKEHTNTTSIIVDRMQYLTKQKHSRHSLLETDIVN</sequence>
<dbReference type="Proteomes" id="UP000242414">
    <property type="component" value="Unassembled WGS sequence"/>
</dbReference>